<proteinExistence type="predicted"/>
<dbReference type="VEuPathDB" id="FungiDB:ATEG_03613"/>
<feature type="region of interest" description="Disordered" evidence="1">
    <location>
        <begin position="90"/>
        <end position="118"/>
    </location>
</feature>
<evidence type="ECO:0000256" key="1">
    <source>
        <dbReference type="SAM" id="MobiDB-lite"/>
    </source>
</evidence>
<sequence>MFDDLDHSRDVACGGSPIPAAGNEMSLSLGDNRTGCHVLPCLDAPVKRPLADLRAASQLQLFYVSSWEDPPGPNDPRVSTVEQGEWSQVGTAAERDAAVHTPSLRQGSRGRTSSKTAMGHRTLQDIGIARVFSLIQTLVLASEQHRAMVRKLIVAWQMEGLSTARRSTILRFVLYYRQNHKNEASQEPGTRIRFMKGTVDVAETIKTYLNARRGICARQLIRNKVKAIVQPQLSDDLRLLDLDVEPYHQWLDIDTTGDPTGPSRNHVQWIASRIAEGRGHSR</sequence>
<feature type="compositionally biased region" description="Polar residues" evidence="1">
    <location>
        <begin position="103"/>
        <end position="116"/>
    </location>
</feature>
<feature type="region of interest" description="Disordered" evidence="1">
    <location>
        <begin position="1"/>
        <end position="21"/>
    </location>
</feature>
<name>Q0CRS1_ASPTN</name>
<protein>
    <submittedName>
        <fullName evidence="2">Uncharacterized protein</fullName>
    </submittedName>
</protein>
<evidence type="ECO:0000313" key="3">
    <source>
        <dbReference type="Proteomes" id="UP000007963"/>
    </source>
</evidence>
<feature type="compositionally biased region" description="Basic and acidic residues" evidence="1">
    <location>
        <begin position="1"/>
        <end position="10"/>
    </location>
</feature>
<accession>Q0CRS1</accession>
<dbReference type="HOGENOM" id="CLU_986884_0_0_1"/>
<dbReference type="OrthoDB" id="4506729at2759"/>
<dbReference type="AlphaFoldDB" id="Q0CRS1"/>
<organism evidence="2 3">
    <name type="scientific">Aspergillus terreus (strain NIH 2624 / FGSC A1156)</name>
    <dbReference type="NCBI Taxonomy" id="341663"/>
    <lineage>
        <taxon>Eukaryota</taxon>
        <taxon>Fungi</taxon>
        <taxon>Dikarya</taxon>
        <taxon>Ascomycota</taxon>
        <taxon>Pezizomycotina</taxon>
        <taxon>Eurotiomycetes</taxon>
        <taxon>Eurotiomycetidae</taxon>
        <taxon>Eurotiales</taxon>
        <taxon>Aspergillaceae</taxon>
        <taxon>Aspergillus</taxon>
        <taxon>Aspergillus subgen. Circumdati</taxon>
    </lineage>
</organism>
<dbReference type="EMBL" id="CH476598">
    <property type="protein sequence ID" value="EAU35415.1"/>
    <property type="molecule type" value="Genomic_DNA"/>
</dbReference>
<gene>
    <name evidence="2" type="ORF">ATEG_03613</name>
</gene>
<dbReference type="STRING" id="341663.Q0CRS1"/>
<dbReference type="Proteomes" id="UP000007963">
    <property type="component" value="Unassembled WGS sequence"/>
</dbReference>
<dbReference type="RefSeq" id="XP_001212791.1">
    <property type="nucleotide sequence ID" value="XM_001212791.1"/>
</dbReference>
<dbReference type="GeneID" id="4318178"/>
<evidence type="ECO:0000313" key="2">
    <source>
        <dbReference type="EMBL" id="EAU35415.1"/>
    </source>
</evidence>
<reference evidence="3" key="1">
    <citation type="submission" date="2005-09" db="EMBL/GenBank/DDBJ databases">
        <title>Annotation of the Aspergillus terreus NIH2624 genome.</title>
        <authorList>
            <person name="Birren B.W."/>
            <person name="Lander E.S."/>
            <person name="Galagan J.E."/>
            <person name="Nusbaum C."/>
            <person name="Devon K."/>
            <person name="Henn M."/>
            <person name="Ma L.-J."/>
            <person name="Jaffe D.B."/>
            <person name="Butler J."/>
            <person name="Alvarez P."/>
            <person name="Gnerre S."/>
            <person name="Grabherr M."/>
            <person name="Kleber M."/>
            <person name="Mauceli E.W."/>
            <person name="Brockman W."/>
            <person name="Rounsley S."/>
            <person name="Young S.K."/>
            <person name="LaButti K."/>
            <person name="Pushparaj V."/>
            <person name="DeCaprio D."/>
            <person name="Crawford M."/>
            <person name="Koehrsen M."/>
            <person name="Engels R."/>
            <person name="Montgomery P."/>
            <person name="Pearson M."/>
            <person name="Howarth C."/>
            <person name="Larson L."/>
            <person name="Luoma S."/>
            <person name="White J."/>
            <person name="Alvarado L."/>
            <person name="Kodira C.D."/>
            <person name="Zeng Q."/>
            <person name="Oleary S."/>
            <person name="Yandava C."/>
            <person name="Denning D.W."/>
            <person name="Nierman W.C."/>
            <person name="Milne T."/>
            <person name="Madden K."/>
        </authorList>
    </citation>
    <scope>NUCLEOTIDE SEQUENCE [LARGE SCALE GENOMIC DNA]</scope>
    <source>
        <strain evidence="3">NIH 2624 / FGSC A1156</strain>
    </source>
</reference>